<evidence type="ECO:0008006" key="2">
    <source>
        <dbReference type="Google" id="ProtNLM"/>
    </source>
</evidence>
<gene>
    <name evidence="1" type="ORF">METZ01_LOCUS28949</name>
</gene>
<evidence type="ECO:0000313" key="1">
    <source>
        <dbReference type="EMBL" id="SUZ76095.1"/>
    </source>
</evidence>
<name>A0A381Q9U3_9ZZZZ</name>
<dbReference type="AlphaFoldDB" id="A0A381Q9U3"/>
<dbReference type="Pfam" id="PF16125">
    <property type="entry name" value="DUF4837"/>
    <property type="match status" value="1"/>
</dbReference>
<sequence length="337" mass="37723">MTKLSSIIAVAILTLGLGSCDSTALAYGDVNSIIAVMRPELWDEVSEDVYSALEPTIRTVRDEKTFTVTYQDPLGDLWGNLRRFRQMLLIGTSQDTWIQEALERGSEGSSIARVGIHQVEDVWSRGQQVTVVLLPDGGGLEELTPHLAGVHELLDEQFRTYVVNRMYMSGADTALADTLAIEAGFSLVLPTVYRWNQSDSVFLFRNDNPDPSELIRQIGVTWKTPIPSALQEERVLGWRSELVDGHYSEPQDHALENVSSGPIEHLGNNGYQVQAEWRNPPDRGWPAGGVFITRVIVCENQNRSYLLDSWLYAPGKEKYEYMIQLETILDSFQCGSA</sequence>
<dbReference type="PROSITE" id="PS51257">
    <property type="entry name" value="PROKAR_LIPOPROTEIN"/>
    <property type="match status" value="1"/>
</dbReference>
<dbReference type="EMBL" id="UINC01001265">
    <property type="protein sequence ID" value="SUZ76095.1"/>
    <property type="molecule type" value="Genomic_DNA"/>
</dbReference>
<accession>A0A381Q9U3</accession>
<organism evidence="1">
    <name type="scientific">marine metagenome</name>
    <dbReference type="NCBI Taxonomy" id="408172"/>
    <lineage>
        <taxon>unclassified sequences</taxon>
        <taxon>metagenomes</taxon>
        <taxon>ecological metagenomes</taxon>
    </lineage>
</organism>
<reference evidence="1" key="1">
    <citation type="submission" date="2018-05" db="EMBL/GenBank/DDBJ databases">
        <authorList>
            <person name="Lanie J.A."/>
            <person name="Ng W.-L."/>
            <person name="Kazmierczak K.M."/>
            <person name="Andrzejewski T.M."/>
            <person name="Davidsen T.M."/>
            <person name="Wayne K.J."/>
            <person name="Tettelin H."/>
            <person name="Glass J.I."/>
            <person name="Rusch D."/>
            <person name="Podicherti R."/>
            <person name="Tsui H.-C.T."/>
            <person name="Winkler M.E."/>
        </authorList>
    </citation>
    <scope>NUCLEOTIDE SEQUENCE</scope>
</reference>
<dbReference type="InterPro" id="IPR032286">
    <property type="entry name" value="DUF4837"/>
</dbReference>
<proteinExistence type="predicted"/>
<protein>
    <recommendedName>
        <fullName evidence="2">DUF4837 domain-containing protein</fullName>
    </recommendedName>
</protein>